<accession>A0A0D0B2I9</accession>
<dbReference type="SUPFAM" id="SSF52540">
    <property type="entry name" value="P-loop containing nucleoside triphosphate hydrolases"/>
    <property type="match status" value="1"/>
</dbReference>
<keyword evidence="1 3" id="KW-0547">Nucleotide-binding</keyword>
<dbReference type="STRING" id="930992.A0A0D0B2I9"/>
<organism evidence="4 5">
    <name type="scientific">Suillus luteus UH-Slu-Lm8-n1</name>
    <dbReference type="NCBI Taxonomy" id="930992"/>
    <lineage>
        <taxon>Eukaryota</taxon>
        <taxon>Fungi</taxon>
        <taxon>Dikarya</taxon>
        <taxon>Basidiomycota</taxon>
        <taxon>Agaricomycotina</taxon>
        <taxon>Agaricomycetes</taxon>
        <taxon>Agaricomycetidae</taxon>
        <taxon>Boletales</taxon>
        <taxon>Suillineae</taxon>
        <taxon>Suillaceae</taxon>
        <taxon>Suillus</taxon>
    </lineage>
</organism>
<evidence type="ECO:0000256" key="1">
    <source>
        <dbReference type="ARBA" id="ARBA00022741"/>
    </source>
</evidence>
<protein>
    <recommendedName>
        <fullName evidence="6">ADP-ribosylation factor 6</fullName>
    </recommendedName>
</protein>
<evidence type="ECO:0000313" key="4">
    <source>
        <dbReference type="EMBL" id="KIK44239.1"/>
    </source>
</evidence>
<dbReference type="GO" id="GO:0005525">
    <property type="term" value="F:GTP binding"/>
    <property type="evidence" value="ECO:0007669"/>
    <property type="project" value="UniProtKB-KW"/>
</dbReference>
<sequence length="94" mass="10975">MISHEHLDFNNAKGVIFVVDSSDRDRVLEAKEELRILMNNDELKDSLFLVFANKQDMPGAMSASELTDKLELRTFRQRTWYIQVRIPCPYGSLR</sequence>
<dbReference type="InParanoid" id="A0A0D0B2I9"/>
<dbReference type="Pfam" id="PF00025">
    <property type="entry name" value="Arf"/>
    <property type="match status" value="1"/>
</dbReference>
<reference evidence="4 5" key="1">
    <citation type="submission" date="2014-04" db="EMBL/GenBank/DDBJ databases">
        <authorList>
            <consortium name="DOE Joint Genome Institute"/>
            <person name="Kuo A."/>
            <person name="Ruytinx J."/>
            <person name="Rineau F."/>
            <person name="Colpaert J."/>
            <person name="Kohler A."/>
            <person name="Nagy L.G."/>
            <person name="Floudas D."/>
            <person name="Copeland A."/>
            <person name="Barry K.W."/>
            <person name="Cichocki N."/>
            <person name="Veneault-Fourrey C."/>
            <person name="LaButti K."/>
            <person name="Lindquist E.A."/>
            <person name="Lipzen A."/>
            <person name="Lundell T."/>
            <person name="Morin E."/>
            <person name="Murat C."/>
            <person name="Sun H."/>
            <person name="Tunlid A."/>
            <person name="Henrissat B."/>
            <person name="Grigoriev I.V."/>
            <person name="Hibbett D.S."/>
            <person name="Martin F."/>
            <person name="Nordberg H.P."/>
            <person name="Cantor M.N."/>
            <person name="Hua S.X."/>
        </authorList>
    </citation>
    <scope>NUCLEOTIDE SEQUENCE [LARGE SCALE GENOMIC DNA]</scope>
    <source>
        <strain evidence="4 5">UH-Slu-Lm8-n1</strain>
    </source>
</reference>
<dbReference type="Proteomes" id="UP000054485">
    <property type="component" value="Unassembled WGS sequence"/>
</dbReference>
<name>A0A0D0B2I9_9AGAM</name>
<evidence type="ECO:0000256" key="2">
    <source>
        <dbReference type="ARBA" id="ARBA00023134"/>
    </source>
</evidence>
<dbReference type="HOGENOM" id="CLU_040729_14_2_1"/>
<dbReference type="PANTHER" id="PTHR11711">
    <property type="entry name" value="ADP RIBOSYLATION FACTOR-RELATED"/>
    <property type="match status" value="1"/>
</dbReference>
<dbReference type="EMBL" id="KN835194">
    <property type="protein sequence ID" value="KIK44239.1"/>
    <property type="molecule type" value="Genomic_DNA"/>
</dbReference>
<dbReference type="InterPro" id="IPR006689">
    <property type="entry name" value="Small_GTPase_ARF/SAR"/>
</dbReference>
<keyword evidence="2 3" id="KW-0342">GTP-binding</keyword>
<dbReference type="Gene3D" id="3.40.50.300">
    <property type="entry name" value="P-loop containing nucleotide triphosphate hydrolases"/>
    <property type="match status" value="1"/>
</dbReference>
<evidence type="ECO:0000313" key="5">
    <source>
        <dbReference type="Proteomes" id="UP000054485"/>
    </source>
</evidence>
<dbReference type="OrthoDB" id="2011769at2759"/>
<dbReference type="InterPro" id="IPR024156">
    <property type="entry name" value="Small_GTPase_ARF"/>
</dbReference>
<reference evidence="5" key="2">
    <citation type="submission" date="2015-01" db="EMBL/GenBank/DDBJ databases">
        <title>Evolutionary Origins and Diversification of the Mycorrhizal Mutualists.</title>
        <authorList>
            <consortium name="DOE Joint Genome Institute"/>
            <consortium name="Mycorrhizal Genomics Consortium"/>
            <person name="Kohler A."/>
            <person name="Kuo A."/>
            <person name="Nagy L.G."/>
            <person name="Floudas D."/>
            <person name="Copeland A."/>
            <person name="Barry K.W."/>
            <person name="Cichocki N."/>
            <person name="Veneault-Fourrey C."/>
            <person name="LaButti K."/>
            <person name="Lindquist E.A."/>
            <person name="Lipzen A."/>
            <person name="Lundell T."/>
            <person name="Morin E."/>
            <person name="Murat C."/>
            <person name="Riley R."/>
            <person name="Ohm R."/>
            <person name="Sun H."/>
            <person name="Tunlid A."/>
            <person name="Henrissat B."/>
            <person name="Grigoriev I.V."/>
            <person name="Hibbett D.S."/>
            <person name="Martin F."/>
        </authorList>
    </citation>
    <scope>NUCLEOTIDE SEQUENCE [LARGE SCALE GENOMIC DNA]</scope>
    <source>
        <strain evidence="5">UH-Slu-Lm8-n1</strain>
    </source>
</reference>
<dbReference type="AlphaFoldDB" id="A0A0D0B2I9"/>
<dbReference type="InterPro" id="IPR027417">
    <property type="entry name" value="P-loop_NTPase"/>
</dbReference>
<proteinExistence type="predicted"/>
<feature type="binding site" evidence="3">
    <location>
        <begin position="53"/>
        <end position="56"/>
    </location>
    <ligand>
        <name>GTP</name>
        <dbReference type="ChEBI" id="CHEBI:37565"/>
    </ligand>
</feature>
<evidence type="ECO:0008006" key="6">
    <source>
        <dbReference type="Google" id="ProtNLM"/>
    </source>
</evidence>
<dbReference type="GO" id="GO:0003924">
    <property type="term" value="F:GTPase activity"/>
    <property type="evidence" value="ECO:0007669"/>
    <property type="project" value="InterPro"/>
</dbReference>
<gene>
    <name evidence="4" type="ORF">CY34DRAFT_802846</name>
</gene>
<keyword evidence="5" id="KW-1185">Reference proteome</keyword>
<evidence type="ECO:0000256" key="3">
    <source>
        <dbReference type="PIRSR" id="PIRSR606689-1"/>
    </source>
</evidence>